<dbReference type="Proteomes" id="UP000199502">
    <property type="component" value="Unassembled WGS sequence"/>
</dbReference>
<protein>
    <recommendedName>
        <fullName evidence="3">Chromosome partitioning ATPase, Mrp family, contains Fe-S cluster</fullName>
    </recommendedName>
</protein>
<dbReference type="Gene3D" id="3.40.50.300">
    <property type="entry name" value="P-loop containing nucleotide triphosphate hydrolases"/>
    <property type="match status" value="1"/>
</dbReference>
<keyword evidence="2" id="KW-1185">Reference proteome</keyword>
<dbReference type="STRING" id="336292.SAMN05660710_01877"/>
<proteinExistence type="predicted"/>
<sequence length="229" mass="24839">MDGGTTGYQPNTQRYWDAMPRLDLSQAQKKQPEIARQGDPAADGYDLLRTRILGEVAEREWARVGVTQAATGRAAPLTALNLALSEARRPKRSILLLDLDIARQPVLRYLGADLETGRADGSFRLWRANDQLGVMAIKASPAEAATRLLDPAFRAEMDEVLAKAAPDIVILHVPPLLAGDAGLAGLPLAQGLILVVDAQADTAARLRECQARMRDICPLLGLFHFDAEV</sequence>
<evidence type="ECO:0000313" key="2">
    <source>
        <dbReference type="Proteomes" id="UP000199502"/>
    </source>
</evidence>
<organism evidence="1 2">
    <name type="scientific">Paracoccus tibetensis</name>
    <dbReference type="NCBI Taxonomy" id="336292"/>
    <lineage>
        <taxon>Bacteria</taxon>
        <taxon>Pseudomonadati</taxon>
        <taxon>Pseudomonadota</taxon>
        <taxon>Alphaproteobacteria</taxon>
        <taxon>Rhodobacterales</taxon>
        <taxon>Paracoccaceae</taxon>
        <taxon>Paracoccus</taxon>
    </lineage>
</organism>
<dbReference type="InterPro" id="IPR027417">
    <property type="entry name" value="P-loop_NTPase"/>
</dbReference>
<evidence type="ECO:0008006" key="3">
    <source>
        <dbReference type="Google" id="ProtNLM"/>
    </source>
</evidence>
<dbReference type="EMBL" id="FMVT01000005">
    <property type="protein sequence ID" value="SCY53618.1"/>
    <property type="molecule type" value="Genomic_DNA"/>
</dbReference>
<name>A0A1G5GSK7_9RHOB</name>
<gene>
    <name evidence="1" type="ORF">SAMN05660710_01877</name>
</gene>
<dbReference type="AlphaFoldDB" id="A0A1G5GSK7"/>
<accession>A0A1G5GSK7</accession>
<dbReference type="SUPFAM" id="SSF52540">
    <property type="entry name" value="P-loop containing nucleoside triphosphate hydrolases"/>
    <property type="match status" value="1"/>
</dbReference>
<evidence type="ECO:0000313" key="1">
    <source>
        <dbReference type="EMBL" id="SCY53618.1"/>
    </source>
</evidence>
<reference evidence="1 2" key="1">
    <citation type="submission" date="2016-10" db="EMBL/GenBank/DDBJ databases">
        <authorList>
            <person name="de Groot N.N."/>
        </authorList>
    </citation>
    <scope>NUCLEOTIDE SEQUENCE [LARGE SCALE GENOMIC DNA]</scope>
    <source>
        <strain evidence="1 2">CGMCC 1.8925</strain>
    </source>
</reference>